<comment type="caution">
    <text evidence="1">The sequence shown here is derived from an EMBL/GenBank/DDBJ whole genome shotgun (WGS) entry which is preliminary data.</text>
</comment>
<organism evidence="1 2">
    <name type="scientific">Dictyobacter kobayashii</name>
    <dbReference type="NCBI Taxonomy" id="2014872"/>
    <lineage>
        <taxon>Bacteria</taxon>
        <taxon>Bacillati</taxon>
        <taxon>Chloroflexota</taxon>
        <taxon>Ktedonobacteria</taxon>
        <taxon>Ktedonobacterales</taxon>
        <taxon>Dictyobacteraceae</taxon>
        <taxon>Dictyobacter</taxon>
    </lineage>
</organism>
<keyword evidence="2" id="KW-1185">Reference proteome</keyword>
<proteinExistence type="predicted"/>
<reference evidence="2" key="1">
    <citation type="submission" date="2018-12" db="EMBL/GenBank/DDBJ databases">
        <title>Tengunoibacter tsumagoiensis gen. nov., sp. nov., Dictyobacter kobayashii sp. nov., D. alpinus sp. nov., and D. joshuensis sp. nov. and description of Dictyobacteraceae fam. nov. within the order Ktedonobacterales isolated from Tengu-no-mugimeshi.</title>
        <authorList>
            <person name="Wang C.M."/>
            <person name="Zheng Y."/>
            <person name="Sakai Y."/>
            <person name="Toyoda A."/>
            <person name="Minakuchi Y."/>
            <person name="Abe K."/>
            <person name="Yokota A."/>
            <person name="Yabe S."/>
        </authorList>
    </citation>
    <scope>NUCLEOTIDE SEQUENCE [LARGE SCALE GENOMIC DNA]</scope>
    <source>
        <strain evidence="2">Uno11</strain>
    </source>
</reference>
<evidence type="ECO:0000313" key="1">
    <source>
        <dbReference type="EMBL" id="GCE16744.1"/>
    </source>
</evidence>
<dbReference type="AlphaFoldDB" id="A0A402ACB5"/>
<gene>
    <name evidence="1" type="ORF">KDK_05440</name>
</gene>
<dbReference type="Proteomes" id="UP000287188">
    <property type="component" value="Unassembled WGS sequence"/>
</dbReference>
<name>A0A402ACB5_9CHLR</name>
<dbReference type="EMBL" id="BIFS01000001">
    <property type="protein sequence ID" value="GCE16744.1"/>
    <property type="molecule type" value="Genomic_DNA"/>
</dbReference>
<sequence length="60" mass="6499">MTNMSMTILIQMEVASTIIRIPRMITMVVLKGALTHVTRVIGRPIGIILVGVAIIGKINV</sequence>
<evidence type="ECO:0000313" key="2">
    <source>
        <dbReference type="Proteomes" id="UP000287188"/>
    </source>
</evidence>
<protein>
    <submittedName>
        <fullName evidence="1">Uncharacterized protein</fullName>
    </submittedName>
</protein>
<accession>A0A402ACB5</accession>